<organism evidence="8 9">
    <name type="scientific">Datura stramonium</name>
    <name type="common">Jimsonweed</name>
    <name type="synonym">Common thornapple</name>
    <dbReference type="NCBI Taxonomy" id="4076"/>
    <lineage>
        <taxon>Eukaryota</taxon>
        <taxon>Viridiplantae</taxon>
        <taxon>Streptophyta</taxon>
        <taxon>Embryophyta</taxon>
        <taxon>Tracheophyta</taxon>
        <taxon>Spermatophyta</taxon>
        <taxon>Magnoliopsida</taxon>
        <taxon>eudicotyledons</taxon>
        <taxon>Gunneridae</taxon>
        <taxon>Pentapetalae</taxon>
        <taxon>asterids</taxon>
        <taxon>lamiids</taxon>
        <taxon>Solanales</taxon>
        <taxon>Solanaceae</taxon>
        <taxon>Solanoideae</taxon>
        <taxon>Datureae</taxon>
        <taxon>Datura</taxon>
    </lineage>
</organism>
<keyword evidence="4" id="KW-0804">Transcription</keyword>
<gene>
    <name evidence="8" type="ORF">HAX54_046963</name>
</gene>
<accession>A0ABS8RTD8</accession>
<keyword evidence="9" id="KW-1185">Reference proteome</keyword>
<evidence type="ECO:0000256" key="1">
    <source>
        <dbReference type="ARBA" id="ARBA00004123"/>
    </source>
</evidence>
<name>A0ABS8RTD8_DATST</name>
<dbReference type="Pfam" id="PF02362">
    <property type="entry name" value="B3"/>
    <property type="match status" value="2"/>
</dbReference>
<dbReference type="EMBL" id="JACEIK010000075">
    <property type="protein sequence ID" value="MCD7448869.1"/>
    <property type="molecule type" value="Genomic_DNA"/>
</dbReference>
<dbReference type="InterPro" id="IPR015300">
    <property type="entry name" value="DNA-bd_pseudobarrel_sf"/>
</dbReference>
<feature type="domain" description="TF-B3" evidence="7">
    <location>
        <begin position="22"/>
        <end position="118"/>
    </location>
</feature>
<proteinExistence type="predicted"/>
<evidence type="ECO:0000256" key="5">
    <source>
        <dbReference type="ARBA" id="ARBA00023242"/>
    </source>
</evidence>
<keyword evidence="2" id="KW-0805">Transcription regulation</keyword>
<feature type="compositionally biased region" description="Basic and acidic residues" evidence="6">
    <location>
        <begin position="229"/>
        <end position="238"/>
    </location>
</feature>
<feature type="compositionally biased region" description="Basic and acidic residues" evidence="6">
    <location>
        <begin position="201"/>
        <end position="217"/>
    </location>
</feature>
<dbReference type="InterPro" id="IPR003340">
    <property type="entry name" value="B3_DNA-bd"/>
</dbReference>
<keyword evidence="3" id="KW-0238">DNA-binding</keyword>
<dbReference type="InterPro" id="IPR044837">
    <property type="entry name" value="REM16-like"/>
</dbReference>
<dbReference type="SUPFAM" id="SSF101936">
    <property type="entry name" value="DNA-binding pseudobarrel domain"/>
    <property type="match status" value="2"/>
</dbReference>
<evidence type="ECO:0000256" key="6">
    <source>
        <dbReference type="SAM" id="MobiDB-lite"/>
    </source>
</evidence>
<keyword evidence="5" id="KW-0539">Nucleus</keyword>
<dbReference type="PANTHER" id="PTHR31391:SF137">
    <property type="entry name" value="B3 DOMAIN-CONTAINING PROTEIN REM16-LIKE"/>
    <property type="match status" value="1"/>
</dbReference>
<evidence type="ECO:0000313" key="9">
    <source>
        <dbReference type="Proteomes" id="UP000823775"/>
    </source>
</evidence>
<evidence type="ECO:0000256" key="3">
    <source>
        <dbReference type="ARBA" id="ARBA00023125"/>
    </source>
</evidence>
<comment type="caution">
    <text evidence="8">The sequence shown here is derived from an EMBL/GenBank/DDBJ whole genome shotgun (WGS) entry which is preliminary data.</text>
</comment>
<dbReference type="PANTHER" id="PTHR31391">
    <property type="entry name" value="B3 DOMAIN-CONTAINING PROTEIN OS11G0197600-RELATED"/>
    <property type="match status" value="1"/>
</dbReference>
<dbReference type="PROSITE" id="PS50863">
    <property type="entry name" value="B3"/>
    <property type="match status" value="2"/>
</dbReference>
<evidence type="ECO:0000256" key="4">
    <source>
        <dbReference type="ARBA" id="ARBA00023163"/>
    </source>
</evidence>
<sequence>MATICERCRVVEKQRYWEEFDKHKFFKIMMNDFRRRLRIPQRFVTCLKNSQKLLGQKILTGPSGNTWVVEVKRTEDDDYVFCNGWEIFVKDHCLEDADLLVFKMDGFSAFDVMIFDASACEKEGTFFVKKHRYPCKHPDEVTDEHTSEQQSSGDEPSNEENIYGDDDDTDEEDNIQEPKMRKGSQSSRGKQYQFHSPQPSKGEKMKKILVAKQDDNRKRKCTPSSSHKKNIEPEEKRPMFSNRRQVSEKEKIKVHRRASRHTSSMPSVLMTMQPTHVYMGQLKLPKEWAQKYMRMKSETITLRIPSSGRTWAASIRCRMEGLVIQSGWEDFVMDNDLEEFDICVFELAQGGKHNLKPVILDVYMYPVENEIMRPL</sequence>
<evidence type="ECO:0000259" key="7">
    <source>
        <dbReference type="PROSITE" id="PS50863"/>
    </source>
</evidence>
<feature type="compositionally biased region" description="Acidic residues" evidence="6">
    <location>
        <begin position="156"/>
        <end position="175"/>
    </location>
</feature>
<feature type="region of interest" description="Disordered" evidence="6">
    <location>
        <begin position="139"/>
        <end position="264"/>
    </location>
</feature>
<feature type="domain" description="TF-B3" evidence="7">
    <location>
        <begin position="267"/>
        <end position="363"/>
    </location>
</feature>
<comment type="subcellular location">
    <subcellularLocation>
        <location evidence="1">Nucleus</location>
    </subcellularLocation>
</comment>
<dbReference type="Gene3D" id="2.40.330.10">
    <property type="entry name" value="DNA-binding pseudobarrel domain"/>
    <property type="match status" value="2"/>
</dbReference>
<evidence type="ECO:0000313" key="8">
    <source>
        <dbReference type="EMBL" id="MCD7448869.1"/>
    </source>
</evidence>
<reference evidence="8 9" key="1">
    <citation type="journal article" date="2021" name="BMC Genomics">
        <title>Datura genome reveals duplications of psychoactive alkaloid biosynthetic genes and high mutation rate following tissue culture.</title>
        <authorList>
            <person name="Rajewski A."/>
            <person name="Carter-House D."/>
            <person name="Stajich J."/>
            <person name="Litt A."/>
        </authorList>
    </citation>
    <scope>NUCLEOTIDE SEQUENCE [LARGE SCALE GENOMIC DNA]</scope>
    <source>
        <strain evidence="8">AR-01</strain>
    </source>
</reference>
<feature type="compositionally biased region" description="Polar residues" evidence="6">
    <location>
        <begin position="183"/>
        <end position="199"/>
    </location>
</feature>
<dbReference type="Proteomes" id="UP000823775">
    <property type="component" value="Unassembled WGS sequence"/>
</dbReference>
<dbReference type="CDD" id="cd10017">
    <property type="entry name" value="B3_DNA"/>
    <property type="match status" value="2"/>
</dbReference>
<evidence type="ECO:0000256" key="2">
    <source>
        <dbReference type="ARBA" id="ARBA00023015"/>
    </source>
</evidence>
<dbReference type="SMART" id="SM01019">
    <property type="entry name" value="B3"/>
    <property type="match status" value="2"/>
</dbReference>
<protein>
    <recommendedName>
        <fullName evidence="7">TF-B3 domain-containing protein</fullName>
    </recommendedName>
</protein>